<reference evidence="5 6" key="1">
    <citation type="submission" date="2018-06" db="EMBL/GenBank/DDBJ databases">
        <title>Genome analysis of cellulolytic fungus Trichoderma lentiforme CFAM-422.</title>
        <authorList>
            <person name="Steindorff A.S."/>
            <person name="Formighieri E.F."/>
            <person name="Midorikawa G.E.O."/>
            <person name="Tamietti M.S."/>
            <person name="Ramos E.Z."/>
            <person name="Silva A.S."/>
            <person name="Bon E.P.S."/>
            <person name="Mendes T.D."/>
            <person name="Damaso M.C.T."/>
            <person name="Favaro L.C.L."/>
        </authorList>
    </citation>
    <scope>NUCLEOTIDE SEQUENCE [LARGE SCALE GENOMIC DNA]</scope>
    <source>
        <strain evidence="5 6">CFAM-422</strain>
    </source>
</reference>
<feature type="domain" description="CENP-V/GFA" evidence="4">
    <location>
        <begin position="4"/>
        <end position="30"/>
    </location>
</feature>
<dbReference type="InterPro" id="IPR011057">
    <property type="entry name" value="Mss4-like_sf"/>
</dbReference>
<evidence type="ECO:0000313" key="5">
    <source>
        <dbReference type="EMBL" id="KAF3066910.1"/>
    </source>
</evidence>
<gene>
    <name evidence="5" type="ORF">CFAM422_008766</name>
</gene>
<evidence type="ECO:0000256" key="3">
    <source>
        <dbReference type="ARBA" id="ARBA00022833"/>
    </source>
</evidence>
<keyword evidence="2" id="KW-0479">Metal-binding</keyword>
<dbReference type="GO" id="GO:0046872">
    <property type="term" value="F:metal ion binding"/>
    <property type="evidence" value="ECO:0007669"/>
    <property type="project" value="UniProtKB-KW"/>
</dbReference>
<dbReference type="GO" id="GO:0016846">
    <property type="term" value="F:carbon-sulfur lyase activity"/>
    <property type="evidence" value="ECO:0007669"/>
    <property type="project" value="InterPro"/>
</dbReference>
<evidence type="ECO:0000256" key="1">
    <source>
        <dbReference type="ARBA" id="ARBA00005495"/>
    </source>
</evidence>
<organism evidence="5 6">
    <name type="scientific">Trichoderma lentiforme</name>
    <dbReference type="NCBI Taxonomy" id="1567552"/>
    <lineage>
        <taxon>Eukaryota</taxon>
        <taxon>Fungi</taxon>
        <taxon>Dikarya</taxon>
        <taxon>Ascomycota</taxon>
        <taxon>Pezizomycotina</taxon>
        <taxon>Sordariomycetes</taxon>
        <taxon>Hypocreomycetidae</taxon>
        <taxon>Hypocreales</taxon>
        <taxon>Hypocreaceae</taxon>
        <taxon>Trichoderma</taxon>
    </lineage>
</organism>
<evidence type="ECO:0000313" key="6">
    <source>
        <dbReference type="Proteomes" id="UP000801864"/>
    </source>
</evidence>
<protein>
    <recommendedName>
        <fullName evidence="4">CENP-V/GFA domain-containing protein</fullName>
    </recommendedName>
</protein>
<name>A0A9P5CBY1_9HYPO</name>
<keyword evidence="6" id="KW-1185">Reference proteome</keyword>
<proteinExistence type="inferred from homology"/>
<dbReference type="Gene3D" id="3.90.1590.10">
    <property type="entry name" value="glutathione-dependent formaldehyde- activating enzyme (gfa)"/>
    <property type="match status" value="1"/>
</dbReference>
<sequence>MSSYSGTCNCGSITITLNAAPSATLACHCQPEGMPGKYFVKASLFDDIPSARTDIFLERKIHWEGDVEVSA</sequence>
<dbReference type="SUPFAM" id="SSF51316">
    <property type="entry name" value="Mss4-like"/>
    <property type="match status" value="1"/>
</dbReference>
<accession>A0A9P5CBY1</accession>
<keyword evidence="3" id="KW-0862">Zinc</keyword>
<dbReference type="Pfam" id="PF04828">
    <property type="entry name" value="GFA"/>
    <property type="match status" value="1"/>
</dbReference>
<dbReference type="AlphaFoldDB" id="A0A9P5CBY1"/>
<dbReference type="InterPro" id="IPR006913">
    <property type="entry name" value="CENP-V/GFA"/>
</dbReference>
<evidence type="ECO:0000259" key="4">
    <source>
        <dbReference type="Pfam" id="PF04828"/>
    </source>
</evidence>
<dbReference type="Proteomes" id="UP000801864">
    <property type="component" value="Unassembled WGS sequence"/>
</dbReference>
<comment type="caution">
    <text evidence="5">The sequence shown here is derived from an EMBL/GenBank/DDBJ whole genome shotgun (WGS) entry which is preliminary data.</text>
</comment>
<comment type="similarity">
    <text evidence="1">Belongs to the Gfa family.</text>
</comment>
<dbReference type="EMBL" id="QLNT01000016">
    <property type="protein sequence ID" value="KAF3066910.1"/>
    <property type="molecule type" value="Genomic_DNA"/>
</dbReference>
<evidence type="ECO:0000256" key="2">
    <source>
        <dbReference type="ARBA" id="ARBA00022723"/>
    </source>
</evidence>